<dbReference type="OrthoDB" id="200110at2759"/>
<feature type="compositionally biased region" description="Basic and acidic residues" evidence="2">
    <location>
        <begin position="180"/>
        <end position="195"/>
    </location>
</feature>
<name>A0A8J6DDK4_GALPY</name>
<dbReference type="Pfam" id="PF15558">
    <property type="entry name" value="DUF4659"/>
    <property type="match status" value="1"/>
</dbReference>
<protein>
    <submittedName>
        <fullName evidence="3">Coiled-coil domain-containing protein 185</fullName>
    </submittedName>
</protein>
<feature type="coiled-coil region" evidence="1">
    <location>
        <begin position="601"/>
        <end position="645"/>
    </location>
</feature>
<keyword evidence="1" id="KW-0175">Coiled coil</keyword>
<feature type="region of interest" description="Disordered" evidence="2">
    <location>
        <begin position="70"/>
        <end position="255"/>
    </location>
</feature>
<feature type="compositionally biased region" description="Basic residues" evidence="2">
    <location>
        <begin position="722"/>
        <end position="733"/>
    </location>
</feature>
<feature type="compositionally biased region" description="Basic residues" evidence="2">
    <location>
        <begin position="197"/>
        <end position="209"/>
    </location>
</feature>
<accession>A0A8J6DDK4</accession>
<dbReference type="AlphaFoldDB" id="A0A8J6DDK4"/>
<gene>
    <name evidence="3" type="ORF">J0S82_004589</name>
</gene>
<feature type="compositionally biased region" description="Polar residues" evidence="2">
    <location>
        <begin position="229"/>
        <end position="243"/>
    </location>
</feature>
<evidence type="ECO:0000256" key="1">
    <source>
        <dbReference type="SAM" id="Coils"/>
    </source>
</evidence>
<evidence type="ECO:0000256" key="2">
    <source>
        <dbReference type="SAM" id="MobiDB-lite"/>
    </source>
</evidence>
<feature type="region of interest" description="Disordered" evidence="2">
    <location>
        <begin position="418"/>
        <end position="474"/>
    </location>
</feature>
<organism evidence="3 4">
    <name type="scientific">Galemys pyrenaicus</name>
    <name type="common">Iberian desman</name>
    <name type="synonym">Pyrenean desman</name>
    <dbReference type="NCBI Taxonomy" id="202257"/>
    <lineage>
        <taxon>Eukaryota</taxon>
        <taxon>Metazoa</taxon>
        <taxon>Chordata</taxon>
        <taxon>Craniata</taxon>
        <taxon>Vertebrata</taxon>
        <taxon>Euteleostomi</taxon>
        <taxon>Mammalia</taxon>
        <taxon>Eutheria</taxon>
        <taxon>Laurasiatheria</taxon>
        <taxon>Eulipotyphla</taxon>
        <taxon>Talpidae</taxon>
        <taxon>Galemys</taxon>
    </lineage>
</organism>
<evidence type="ECO:0000313" key="3">
    <source>
        <dbReference type="EMBL" id="KAG8504696.1"/>
    </source>
</evidence>
<dbReference type="InterPro" id="IPR029090">
    <property type="entry name" value="DUF4659"/>
</dbReference>
<proteinExistence type="predicted"/>
<feature type="compositionally biased region" description="Basic and acidic residues" evidence="2">
    <location>
        <begin position="210"/>
        <end position="228"/>
    </location>
</feature>
<dbReference type="PANTHER" id="PTHR33663">
    <property type="entry name" value="COILED-COIL DOMAIN-CONTAINING PROTEIN 177"/>
    <property type="match status" value="1"/>
</dbReference>
<dbReference type="PANTHER" id="PTHR33663:SF3">
    <property type="entry name" value="COILED-COIL DOMAIN-CONTAINING PROTEIN 185"/>
    <property type="match status" value="1"/>
</dbReference>
<evidence type="ECO:0000313" key="4">
    <source>
        <dbReference type="Proteomes" id="UP000700334"/>
    </source>
</evidence>
<sequence length="757" mass="87086">MGSPRACTCRGARRTRTRWAAGARALDGGPRWGGARAPVPAAASVVLRCPGCAALRGVRALGFRLLGGAGSKARAEPRIRGGAGLRGAPGSPRTLAQTLGAPGSSMKGFRRFSPPPSPDQWETPPARGERASSARLSRPRAQTEPGLYSWGRTPRDGSEAAARWQPQCSPPTPWSRGHRYHDSPRESHSLTDLARRPQPRARKHRSRCRHREEACGETKTKLRSRESSQHLLTWQEQPQQSPLYQHLSPTLGDSPPPYPEGTCTPLSGTLGVEKAPSGDQWAVRVCRAQGRRSLSSVPTEKSQEFRTPCAREDTQKRDISDLVESLASQYSQPSVSSKEMQSQILKNKLEEVVLSSRDQKIVALVLTRLKKAQRMRELQQQAAVAWEELKQSDQKVQMTLEKERKLLLQESQEQWQQEEQRKTQLNREQQRARRRDSRAKNATHQNPWKVQLEDQENQRQEVSGSAHALDQVNQCKKLERARNQVREHQRQEKLEKVHAQVEQQKQCQAQRVQEQERMQQDLQEYDSLQLQKRLEQASHRKQLHTMESQAKVQEANLSSLVNYQARKVLMDCQAKAEELLRKLSLEQSSQLSQEIQQCLMKERHRERRNRARREEEQFQQVRSRAEELEEQKKMHRHLMVELADQKIRQARSNTHKNIRDKVQHLRELSILREKNHHILKLKAEKEEKCHIEGIKEAIRKKEQRMEQISREKDAHFEDLRKMSRASRRDHRRATPNSYFAGLAPEAQLSACEQRGSY</sequence>
<dbReference type="EMBL" id="JAGFMF010012284">
    <property type="protein sequence ID" value="KAG8504696.1"/>
    <property type="molecule type" value="Genomic_DNA"/>
</dbReference>
<feature type="compositionally biased region" description="Basic and acidic residues" evidence="2">
    <location>
        <begin position="704"/>
        <end position="721"/>
    </location>
</feature>
<reference evidence="3" key="1">
    <citation type="journal article" date="2021" name="Evol. Appl.">
        <title>The genome of the Pyrenean desman and the effects of bottlenecks and inbreeding on the genomic landscape of an endangered species.</title>
        <authorList>
            <person name="Escoda L."/>
            <person name="Castresana J."/>
        </authorList>
    </citation>
    <scope>NUCLEOTIDE SEQUENCE</scope>
    <source>
        <strain evidence="3">IBE-C5619</strain>
    </source>
</reference>
<keyword evidence="4" id="KW-1185">Reference proteome</keyword>
<feature type="region of interest" description="Disordered" evidence="2">
    <location>
        <begin position="704"/>
        <end position="740"/>
    </location>
</feature>
<dbReference type="Proteomes" id="UP000700334">
    <property type="component" value="Unassembled WGS sequence"/>
</dbReference>
<comment type="caution">
    <text evidence="3">The sequence shown here is derived from an EMBL/GenBank/DDBJ whole genome shotgun (WGS) entry which is preliminary data.</text>
</comment>